<dbReference type="AlphaFoldDB" id="A0A0E9RFV6"/>
<evidence type="ECO:0000256" key="1">
    <source>
        <dbReference type="SAM" id="SignalP"/>
    </source>
</evidence>
<organism evidence="2">
    <name type="scientific">Anguilla anguilla</name>
    <name type="common">European freshwater eel</name>
    <name type="synonym">Muraena anguilla</name>
    <dbReference type="NCBI Taxonomy" id="7936"/>
    <lineage>
        <taxon>Eukaryota</taxon>
        <taxon>Metazoa</taxon>
        <taxon>Chordata</taxon>
        <taxon>Craniata</taxon>
        <taxon>Vertebrata</taxon>
        <taxon>Euteleostomi</taxon>
        <taxon>Actinopterygii</taxon>
        <taxon>Neopterygii</taxon>
        <taxon>Teleostei</taxon>
        <taxon>Anguilliformes</taxon>
        <taxon>Anguillidae</taxon>
        <taxon>Anguilla</taxon>
    </lineage>
</organism>
<sequence>MFTGYLFRLIALLKGITAVPHLENGPIILELLSSLPIMLHTGP</sequence>
<dbReference type="EMBL" id="GBXM01080608">
    <property type="protein sequence ID" value="JAH27969.1"/>
    <property type="molecule type" value="Transcribed_RNA"/>
</dbReference>
<feature type="chain" id="PRO_5002431646" evidence="1">
    <location>
        <begin position="19"/>
        <end position="43"/>
    </location>
</feature>
<reference evidence="2" key="1">
    <citation type="submission" date="2014-11" db="EMBL/GenBank/DDBJ databases">
        <authorList>
            <person name="Amaro Gonzalez C."/>
        </authorList>
    </citation>
    <scope>NUCLEOTIDE SEQUENCE</scope>
</reference>
<name>A0A0E9RFV6_ANGAN</name>
<feature type="signal peptide" evidence="1">
    <location>
        <begin position="1"/>
        <end position="18"/>
    </location>
</feature>
<protein>
    <submittedName>
        <fullName evidence="2">Uncharacterized protein</fullName>
    </submittedName>
</protein>
<reference evidence="2" key="2">
    <citation type="journal article" date="2015" name="Fish Shellfish Immunol.">
        <title>Early steps in the European eel (Anguilla anguilla)-Vibrio vulnificus interaction in the gills: Role of the RtxA13 toxin.</title>
        <authorList>
            <person name="Callol A."/>
            <person name="Pajuelo D."/>
            <person name="Ebbesson L."/>
            <person name="Teles M."/>
            <person name="MacKenzie S."/>
            <person name="Amaro C."/>
        </authorList>
    </citation>
    <scope>NUCLEOTIDE SEQUENCE</scope>
</reference>
<keyword evidence="1" id="KW-0732">Signal</keyword>
<proteinExistence type="predicted"/>
<evidence type="ECO:0000313" key="2">
    <source>
        <dbReference type="EMBL" id="JAH27969.1"/>
    </source>
</evidence>
<accession>A0A0E9RFV6</accession>